<sequence length="203" mass="21891">MHGLSSVGQSGSRAVGQSGSRADGLLGSWCDTGMPDGRRHTVTVIIPFVSVIASLALRMRGVIRGIWREAAMFGTVGALAFVLDNGGYTLLVFGLPGAGGGPMRAAPVQASLMATGVATVFSWLANRYWTYRQRHRENVARELALFTFVNIIGMAITAGTVLLSRQLLGLDSALSDNVARTCGWALATWFRFFTYRRYVFIPA</sequence>
<proteinExistence type="inferred from homology"/>
<accession>A0ABQ3EA53</accession>
<dbReference type="PANTHER" id="PTHR38459">
    <property type="entry name" value="PROPHAGE BACTOPRENOL-LINKED GLUCOSE TRANSLOCASE HOMOLOG"/>
    <property type="match status" value="1"/>
</dbReference>
<protein>
    <recommendedName>
        <fullName evidence="7">GtrA/DPMS transmembrane domain-containing protein</fullName>
    </recommendedName>
</protein>
<keyword evidence="4 6" id="KW-1133">Transmembrane helix</keyword>
<dbReference type="PANTHER" id="PTHR38459:SF1">
    <property type="entry name" value="PROPHAGE BACTOPRENOL-LINKED GLUCOSE TRANSLOCASE HOMOLOG"/>
    <property type="match status" value="1"/>
</dbReference>
<keyword evidence="9" id="KW-1185">Reference proteome</keyword>
<evidence type="ECO:0000256" key="3">
    <source>
        <dbReference type="ARBA" id="ARBA00022692"/>
    </source>
</evidence>
<dbReference type="Pfam" id="PF04138">
    <property type="entry name" value="GtrA_DPMS_TM"/>
    <property type="match status" value="1"/>
</dbReference>
<dbReference type="InterPro" id="IPR051401">
    <property type="entry name" value="GtrA_CellWall_Glycosyl"/>
</dbReference>
<evidence type="ECO:0000313" key="8">
    <source>
        <dbReference type="EMBL" id="GHB31544.1"/>
    </source>
</evidence>
<feature type="transmembrane region" description="Helical" evidence="6">
    <location>
        <begin position="70"/>
        <end position="91"/>
    </location>
</feature>
<feature type="transmembrane region" description="Helical" evidence="6">
    <location>
        <begin position="41"/>
        <end position="58"/>
    </location>
</feature>
<evidence type="ECO:0000256" key="4">
    <source>
        <dbReference type="ARBA" id="ARBA00022989"/>
    </source>
</evidence>
<dbReference type="EMBL" id="BMVO01000041">
    <property type="protein sequence ID" value="GHB31544.1"/>
    <property type="molecule type" value="Genomic_DNA"/>
</dbReference>
<comment type="caution">
    <text evidence="8">The sequence shown here is derived from an EMBL/GenBank/DDBJ whole genome shotgun (WGS) entry which is preliminary data.</text>
</comment>
<evidence type="ECO:0000259" key="7">
    <source>
        <dbReference type="Pfam" id="PF04138"/>
    </source>
</evidence>
<evidence type="ECO:0000256" key="2">
    <source>
        <dbReference type="ARBA" id="ARBA00009399"/>
    </source>
</evidence>
<comment type="subcellular location">
    <subcellularLocation>
        <location evidence="1">Membrane</location>
        <topology evidence="1">Multi-pass membrane protein</topology>
    </subcellularLocation>
</comment>
<feature type="transmembrane region" description="Helical" evidence="6">
    <location>
        <begin position="111"/>
        <end position="131"/>
    </location>
</feature>
<evidence type="ECO:0000313" key="9">
    <source>
        <dbReference type="Proteomes" id="UP000599437"/>
    </source>
</evidence>
<keyword evidence="3 6" id="KW-0812">Transmembrane</keyword>
<evidence type="ECO:0000256" key="1">
    <source>
        <dbReference type="ARBA" id="ARBA00004141"/>
    </source>
</evidence>
<dbReference type="Proteomes" id="UP000599437">
    <property type="component" value="Unassembled WGS sequence"/>
</dbReference>
<organism evidence="8 9">
    <name type="scientific">Streptomyces chryseus</name>
    <dbReference type="NCBI Taxonomy" id="68186"/>
    <lineage>
        <taxon>Bacteria</taxon>
        <taxon>Bacillati</taxon>
        <taxon>Actinomycetota</taxon>
        <taxon>Actinomycetes</taxon>
        <taxon>Kitasatosporales</taxon>
        <taxon>Streptomycetaceae</taxon>
        <taxon>Streptomyces</taxon>
    </lineage>
</organism>
<evidence type="ECO:0000256" key="6">
    <source>
        <dbReference type="SAM" id="Phobius"/>
    </source>
</evidence>
<gene>
    <name evidence="8" type="ORF">GCM10010346_63650</name>
</gene>
<reference evidence="9" key="1">
    <citation type="journal article" date="2019" name="Int. J. Syst. Evol. Microbiol.">
        <title>The Global Catalogue of Microorganisms (GCM) 10K type strain sequencing project: providing services to taxonomists for standard genome sequencing and annotation.</title>
        <authorList>
            <consortium name="The Broad Institute Genomics Platform"/>
            <consortium name="The Broad Institute Genome Sequencing Center for Infectious Disease"/>
            <person name="Wu L."/>
            <person name="Ma J."/>
        </authorList>
    </citation>
    <scope>NUCLEOTIDE SEQUENCE [LARGE SCALE GENOMIC DNA]</scope>
    <source>
        <strain evidence="9">JCM 4737</strain>
    </source>
</reference>
<keyword evidence="5 6" id="KW-0472">Membrane</keyword>
<feature type="transmembrane region" description="Helical" evidence="6">
    <location>
        <begin position="143"/>
        <end position="163"/>
    </location>
</feature>
<name>A0ABQ3EA53_9ACTN</name>
<feature type="domain" description="GtrA/DPMS transmembrane" evidence="7">
    <location>
        <begin position="73"/>
        <end position="200"/>
    </location>
</feature>
<comment type="similarity">
    <text evidence="2">Belongs to the GtrA family.</text>
</comment>
<dbReference type="InterPro" id="IPR007267">
    <property type="entry name" value="GtrA_DPMS_TM"/>
</dbReference>
<evidence type="ECO:0000256" key="5">
    <source>
        <dbReference type="ARBA" id="ARBA00023136"/>
    </source>
</evidence>